<reference evidence="14" key="1">
    <citation type="submission" date="2017-09" db="EMBL/GenBank/DDBJ databases">
        <title>Depth-based differentiation of microbial function through sediment-hosted aquifers and enrichment of novel symbionts in the deep terrestrial subsurface.</title>
        <authorList>
            <person name="Probst A.J."/>
            <person name="Ladd B."/>
            <person name="Jarett J.K."/>
            <person name="Geller-Mcgrath D.E."/>
            <person name="Sieber C.M.K."/>
            <person name="Emerson J.B."/>
            <person name="Anantharaman K."/>
            <person name="Thomas B.C."/>
            <person name="Malmstrom R."/>
            <person name="Stieglmeier M."/>
            <person name="Klingl A."/>
            <person name="Woyke T."/>
            <person name="Ryan C.M."/>
            <person name="Banfield J.F."/>
        </authorList>
    </citation>
    <scope>NUCLEOTIDE SEQUENCE [LARGE SCALE GENOMIC DNA]</scope>
</reference>
<organism evidence="13 14">
    <name type="scientific">bacterium (Candidatus Ratteibacteria) CG01_land_8_20_14_3_00_40_19</name>
    <dbReference type="NCBI Taxonomy" id="2014290"/>
    <lineage>
        <taxon>Bacteria</taxon>
        <taxon>Candidatus Ratteibacteria</taxon>
    </lineage>
</organism>
<dbReference type="GO" id="GO:0015628">
    <property type="term" value="P:protein secretion by the type II secretion system"/>
    <property type="evidence" value="ECO:0007669"/>
    <property type="project" value="InterPro"/>
</dbReference>
<comment type="subcellular location">
    <subcellularLocation>
        <location evidence="1">Cell inner membrane</location>
        <topology evidence="1">Single-pass membrane protein</topology>
    </subcellularLocation>
</comment>
<comment type="caution">
    <text evidence="13">The sequence shown here is derived from an EMBL/GenBank/DDBJ whole genome shotgun (WGS) entry which is preliminary data.</text>
</comment>
<evidence type="ECO:0000256" key="3">
    <source>
        <dbReference type="ARBA" id="ARBA00020042"/>
    </source>
</evidence>
<feature type="domain" description="Type II secretion system protein GspG C-terminal" evidence="12">
    <location>
        <begin position="41"/>
        <end position="153"/>
    </location>
</feature>
<dbReference type="NCBIfam" id="TIGR02532">
    <property type="entry name" value="IV_pilin_GFxxxE"/>
    <property type="match status" value="1"/>
</dbReference>
<dbReference type="PANTHER" id="PTHR30093:SF44">
    <property type="entry name" value="TYPE II SECRETION SYSTEM CORE PROTEIN G"/>
    <property type="match status" value="1"/>
</dbReference>
<evidence type="ECO:0000256" key="5">
    <source>
        <dbReference type="ARBA" id="ARBA00022481"/>
    </source>
</evidence>
<dbReference type="AlphaFoldDB" id="A0A2M7E7F1"/>
<dbReference type="InterPro" id="IPR045584">
    <property type="entry name" value="Pilin-like"/>
</dbReference>
<dbReference type="GO" id="GO:0005886">
    <property type="term" value="C:plasma membrane"/>
    <property type="evidence" value="ECO:0007669"/>
    <property type="project" value="UniProtKB-SubCell"/>
</dbReference>
<keyword evidence="9 11" id="KW-0472">Membrane</keyword>
<evidence type="ECO:0000259" key="12">
    <source>
        <dbReference type="Pfam" id="PF08334"/>
    </source>
</evidence>
<dbReference type="NCBIfam" id="TIGR01710">
    <property type="entry name" value="typeII_sec_gspG"/>
    <property type="match status" value="1"/>
</dbReference>
<dbReference type="InterPro" id="IPR013545">
    <property type="entry name" value="T2SS_protein-GspG_C"/>
</dbReference>
<dbReference type="InterPro" id="IPR012902">
    <property type="entry name" value="N_methyl_site"/>
</dbReference>
<evidence type="ECO:0000256" key="1">
    <source>
        <dbReference type="ARBA" id="ARBA00004377"/>
    </source>
</evidence>
<evidence type="ECO:0000256" key="9">
    <source>
        <dbReference type="ARBA" id="ARBA00023136"/>
    </source>
</evidence>
<protein>
    <recommendedName>
        <fullName evidence="3">Type II secretion system core protein G</fullName>
    </recommendedName>
</protein>
<keyword evidence="6" id="KW-0997">Cell inner membrane</keyword>
<evidence type="ECO:0000256" key="7">
    <source>
        <dbReference type="ARBA" id="ARBA00022692"/>
    </source>
</evidence>
<evidence type="ECO:0000256" key="8">
    <source>
        <dbReference type="ARBA" id="ARBA00022989"/>
    </source>
</evidence>
<dbReference type="GO" id="GO:0015627">
    <property type="term" value="C:type II protein secretion system complex"/>
    <property type="evidence" value="ECO:0007669"/>
    <property type="project" value="InterPro"/>
</dbReference>
<name>A0A2M7E7F1_9BACT</name>
<keyword evidence="4" id="KW-1003">Cell membrane</keyword>
<evidence type="ECO:0000256" key="10">
    <source>
        <dbReference type="SAM" id="MobiDB-lite"/>
    </source>
</evidence>
<proteinExistence type="inferred from homology"/>
<dbReference type="EMBL" id="PETL01000296">
    <property type="protein sequence ID" value="PIV63659.1"/>
    <property type="molecule type" value="Genomic_DNA"/>
</dbReference>
<dbReference type="PANTHER" id="PTHR30093">
    <property type="entry name" value="GENERAL SECRETION PATHWAY PROTEIN G"/>
    <property type="match status" value="1"/>
</dbReference>
<evidence type="ECO:0000313" key="13">
    <source>
        <dbReference type="EMBL" id="PIV63659.1"/>
    </source>
</evidence>
<dbReference type="InterPro" id="IPR000983">
    <property type="entry name" value="Bac_GSPG_pilin"/>
</dbReference>
<dbReference type="Pfam" id="PF08334">
    <property type="entry name" value="T2SSG"/>
    <property type="match status" value="1"/>
</dbReference>
<keyword evidence="7 11" id="KW-0812">Transmembrane</keyword>
<evidence type="ECO:0000256" key="11">
    <source>
        <dbReference type="SAM" id="Phobius"/>
    </source>
</evidence>
<evidence type="ECO:0000256" key="6">
    <source>
        <dbReference type="ARBA" id="ARBA00022519"/>
    </source>
</evidence>
<keyword evidence="8 11" id="KW-1133">Transmembrane helix</keyword>
<keyword evidence="5" id="KW-0488">Methylation</keyword>
<feature type="transmembrane region" description="Helical" evidence="11">
    <location>
        <begin position="21"/>
        <end position="43"/>
    </location>
</feature>
<evidence type="ECO:0000313" key="14">
    <source>
        <dbReference type="Proteomes" id="UP000228886"/>
    </source>
</evidence>
<comment type="similarity">
    <text evidence="2">Belongs to the GSP G family.</text>
</comment>
<evidence type="ECO:0000256" key="2">
    <source>
        <dbReference type="ARBA" id="ARBA00009984"/>
    </source>
</evidence>
<evidence type="ECO:0000256" key="4">
    <source>
        <dbReference type="ARBA" id="ARBA00022475"/>
    </source>
</evidence>
<dbReference type="InterPro" id="IPR010054">
    <property type="entry name" value="Type2_sec_GspG"/>
</dbReference>
<dbReference type="Gene3D" id="3.30.700.10">
    <property type="entry name" value="Glycoprotein, Type 4 Pilin"/>
    <property type="match status" value="1"/>
</dbReference>
<dbReference type="Proteomes" id="UP000228886">
    <property type="component" value="Unassembled WGS sequence"/>
</dbReference>
<feature type="region of interest" description="Disordered" evidence="10">
    <location>
        <begin position="137"/>
        <end position="159"/>
    </location>
</feature>
<dbReference type="SUPFAM" id="SSF54523">
    <property type="entry name" value="Pili subunits"/>
    <property type="match status" value="1"/>
</dbReference>
<sequence length="159" mass="18563">MRNFERLEVWKKAHHKYGFTLIELMVVLIILSTLAMLVMPKIFGRVEDAKRTAAMVQIKNFEMALRLFYLDNGFYPDTEQGLDALVKKPTFGRVPEKWREDGYLEKGKVPLDPWRNPYIYISPGINNKEYDIISYGRDGEEGGESADKDIENWNLEEAR</sequence>
<dbReference type="PRINTS" id="PR00813">
    <property type="entry name" value="BCTERIALGSPG"/>
</dbReference>
<dbReference type="Pfam" id="PF07963">
    <property type="entry name" value="N_methyl"/>
    <property type="match status" value="1"/>
</dbReference>
<gene>
    <name evidence="13" type="primary">gspG</name>
    <name evidence="13" type="ORF">COS11_06275</name>
</gene>
<accession>A0A2M7E7F1</accession>